<gene>
    <name evidence="1" type="primary">Acey_s0025.g1107</name>
    <name evidence="1" type="ORF">Y032_0025g1107</name>
</gene>
<evidence type="ECO:0008006" key="3">
    <source>
        <dbReference type="Google" id="ProtNLM"/>
    </source>
</evidence>
<proteinExistence type="predicted"/>
<accession>A0A016UU87</accession>
<comment type="caution">
    <text evidence="1">The sequence shown here is derived from an EMBL/GenBank/DDBJ whole genome shotgun (WGS) entry which is preliminary data.</text>
</comment>
<dbReference type="AlphaFoldDB" id="A0A016UU87"/>
<name>A0A016UU87_9BILA</name>
<dbReference type="EMBL" id="JARK01001361">
    <property type="protein sequence ID" value="EYC18999.1"/>
    <property type="molecule type" value="Genomic_DNA"/>
</dbReference>
<reference evidence="2" key="1">
    <citation type="journal article" date="2015" name="Nat. Genet.">
        <title>The genome and transcriptome of the zoonotic hookworm Ancylostoma ceylanicum identify infection-specific gene families.</title>
        <authorList>
            <person name="Schwarz E.M."/>
            <person name="Hu Y."/>
            <person name="Antoshechkin I."/>
            <person name="Miller M.M."/>
            <person name="Sternberg P.W."/>
            <person name="Aroian R.V."/>
        </authorList>
    </citation>
    <scope>NUCLEOTIDE SEQUENCE</scope>
    <source>
        <strain evidence="2">HY135</strain>
    </source>
</reference>
<protein>
    <recommendedName>
        <fullName evidence="3">CW-type domain-containing protein</fullName>
    </recommendedName>
</protein>
<organism evidence="1 2">
    <name type="scientific">Ancylostoma ceylanicum</name>
    <dbReference type="NCBI Taxonomy" id="53326"/>
    <lineage>
        <taxon>Eukaryota</taxon>
        <taxon>Metazoa</taxon>
        <taxon>Ecdysozoa</taxon>
        <taxon>Nematoda</taxon>
        <taxon>Chromadorea</taxon>
        <taxon>Rhabditida</taxon>
        <taxon>Rhabditina</taxon>
        <taxon>Rhabditomorpha</taxon>
        <taxon>Strongyloidea</taxon>
        <taxon>Ancylostomatidae</taxon>
        <taxon>Ancylostomatinae</taxon>
        <taxon>Ancylostoma</taxon>
    </lineage>
</organism>
<keyword evidence="2" id="KW-1185">Reference proteome</keyword>
<evidence type="ECO:0000313" key="1">
    <source>
        <dbReference type="EMBL" id="EYC18999.1"/>
    </source>
</evidence>
<dbReference type="Proteomes" id="UP000024635">
    <property type="component" value="Unassembled WGS sequence"/>
</dbReference>
<evidence type="ECO:0000313" key="2">
    <source>
        <dbReference type="Proteomes" id="UP000024635"/>
    </source>
</evidence>
<sequence length="90" mass="11048">MKKFSVYSICFRVQLAVDGTPIEWIQCSTCENWRHHRRSFLSPRWYHVLRNFYCLYRFSKCRIQLSISIGLTFCRRDTNLSYIFVCLYQF</sequence>